<evidence type="ECO:0000256" key="7">
    <source>
        <dbReference type="ARBA" id="ARBA00023136"/>
    </source>
</evidence>
<comment type="caution">
    <text evidence="10">The sequence shown here is derived from an EMBL/GenBank/DDBJ whole genome shotgun (WGS) entry which is preliminary data.</text>
</comment>
<protein>
    <submittedName>
        <fullName evidence="10">Glycosyltransferase</fullName>
    </submittedName>
</protein>
<feature type="domain" description="Glycosyltransferase 2-like" evidence="9">
    <location>
        <begin position="7"/>
        <end position="165"/>
    </location>
</feature>
<reference evidence="10 11" key="1">
    <citation type="submission" date="2017-10" db="EMBL/GenBank/DDBJ databases">
        <title>Draft genome of Longimonas halophila.</title>
        <authorList>
            <person name="Goh K.M."/>
            <person name="Shamsir M.S."/>
            <person name="Lim S.W."/>
        </authorList>
    </citation>
    <scope>NUCLEOTIDE SEQUENCE [LARGE SCALE GENOMIC DNA]</scope>
    <source>
        <strain evidence="10 11">KCTC 42399</strain>
    </source>
</reference>
<keyword evidence="5" id="KW-0448">Lipopolysaccharide biosynthesis</keyword>
<dbReference type="Gene3D" id="3.90.550.10">
    <property type="entry name" value="Spore Coat Polysaccharide Biosynthesis Protein SpsA, Chain A"/>
    <property type="match status" value="1"/>
</dbReference>
<accession>A0A2H3NIU9</accession>
<gene>
    <name evidence="10" type="ORF">CRI93_13290</name>
</gene>
<keyword evidence="1" id="KW-1003">Cell membrane</keyword>
<evidence type="ECO:0000259" key="9">
    <source>
        <dbReference type="Pfam" id="PF00535"/>
    </source>
</evidence>
<dbReference type="RefSeq" id="WP_098063133.1">
    <property type="nucleotide sequence ID" value="NZ_PDEP01000015.1"/>
</dbReference>
<evidence type="ECO:0000256" key="2">
    <source>
        <dbReference type="ARBA" id="ARBA00022676"/>
    </source>
</evidence>
<dbReference type="GO" id="GO:0005886">
    <property type="term" value="C:plasma membrane"/>
    <property type="evidence" value="ECO:0007669"/>
    <property type="project" value="TreeGrafter"/>
</dbReference>
<dbReference type="SUPFAM" id="SSF53448">
    <property type="entry name" value="Nucleotide-diphospho-sugar transferases"/>
    <property type="match status" value="1"/>
</dbReference>
<organism evidence="10 11">
    <name type="scientific">Longimonas halophila</name>
    <dbReference type="NCBI Taxonomy" id="1469170"/>
    <lineage>
        <taxon>Bacteria</taxon>
        <taxon>Pseudomonadati</taxon>
        <taxon>Rhodothermota</taxon>
        <taxon>Rhodothermia</taxon>
        <taxon>Rhodothermales</taxon>
        <taxon>Salisaetaceae</taxon>
        <taxon>Longimonas</taxon>
    </lineage>
</organism>
<keyword evidence="11" id="KW-1185">Reference proteome</keyword>
<dbReference type="Proteomes" id="UP000221024">
    <property type="component" value="Unassembled WGS sequence"/>
</dbReference>
<evidence type="ECO:0000256" key="5">
    <source>
        <dbReference type="ARBA" id="ARBA00022985"/>
    </source>
</evidence>
<dbReference type="GO" id="GO:0009103">
    <property type="term" value="P:lipopolysaccharide biosynthetic process"/>
    <property type="evidence" value="ECO:0007669"/>
    <property type="project" value="UniProtKB-KW"/>
</dbReference>
<dbReference type="GO" id="GO:0099621">
    <property type="term" value="F:undecaprenyl-phosphate 4-deoxy-4-formamido-L-arabinose transferase activity"/>
    <property type="evidence" value="ECO:0007669"/>
    <property type="project" value="TreeGrafter"/>
</dbReference>
<dbReference type="EMBL" id="PDEP01000015">
    <property type="protein sequence ID" value="PEN05183.1"/>
    <property type="molecule type" value="Genomic_DNA"/>
</dbReference>
<dbReference type="InterPro" id="IPR050256">
    <property type="entry name" value="Glycosyltransferase_2"/>
</dbReference>
<proteinExistence type="predicted"/>
<evidence type="ECO:0000313" key="11">
    <source>
        <dbReference type="Proteomes" id="UP000221024"/>
    </source>
</evidence>
<keyword evidence="4 8" id="KW-0812">Transmembrane</keyword>
<sequence>MPTPELSIVVPVYNEADSLPELADRLRTACADYAIEVWLVDDGSTDDSWAVITALHEDDKRFRGIRLQRNYGKSAALAVGFEHVRAPYVVTLDADLQDDPDEIPALIALLDDGHDLVSGWKRKRHDPLSKTIPSRFFNGVTRLVSGISIHDFNCGLKAYRREVVQSINLYGELHRYIPLLAKWEGFDRITEKPVQHHPRKHGTTKFGLERFIRGFLDFVSVLFLTRFAARPMHFFGGLGTLSFITGFVVSLWLSIEKLVFGHALGDRPLLLLGLLLILFGAQMFTTGLLGEMIVRPRMETTDAYRIADRHDREAPQAAPTTVSS</sequence>
<evidence type="ECO:0000313" key="10">
    <source>
        <dbReference type="EMBL" id="PEN05183.1"/>
    </source>
</evidence>
<dbReference type="CDD" id="cd04187">
    <property type="entry name" value="DPM1_like_bac"/>
    <property type="match status" value="1"/>
</dbReference>
<dbReference type="Pfam" id="PF00535">
    <property type="entry name" value="Glycos_transf_2"/>
    <property type="match status" value="1"/>
</dbReference>
<name>A0A2H3NIU9_9BACT</name>
<dbReference type="InterPro" id="IPR029044">
    <property type="entry name" value="Nucleotide-diphossugar_trans"/>
</dbReference>
<dbReference type="OrthoDB" id="9807778at2"/>
<keyword evidence="6 8" id="KW-1133">Transmembrane helix</keyword>
<keyword evidence="2" id="KW-0328">Glycosyltransferase</keyword>
<feature type="transmembrane region" description="Helical" evidence="8">
    <location>
        <begin position="267"/>
        <end position="289"/>
    </location>
</feature>
<dbReference type="PANTHER" id="PTHR48090">
    <property type="entry name" value="UNDECAPRENYL-PHOSPHATE 4-DEOXY-4-FORMAMIDO-L-ARABINOSE TRANSFERASE-RELATED"/>
    <property type="match status" value="1"/>
</dbReference>
<evidence type="ECO:0000256" key="8">
    <source>
        <dbReference type="SAM" id="Phobius"/>
    </source>
</evidence>
<keyword evidence="7 8" id="KW-0472">Membrane</keyword>
<evidence type="ECO:0000256" key="1">
    <source>
        <dbReference type="ARBA" id="ARBA00022475"/>
    </source>
</evidence>
<feature type="transmembrane region" description="Helical" evidence="8">
    <location>
        <begin position="234"/>
        <end position="255"/>
    </location>
</feature>
<evidence type="ECO:0000256" key="4">
    <source>
        <dbReference type="ARBA" id="ARBA00022692"/>
    </source>
</evidence>
<dbReference type="InterPro" id="IPR001173">
    <property type="entry name" value="Glyco_trans_2-like"/>
</dbReference>
<keyword evidence="3 10" id="KW-0808">Transferase</keyword>
<evidence type="ECO:0000256" key="3">
    <source>
        <dbReference type="ARBA" id="ARBA00022679"/>
    </source>
</evidence>
<evidence type="ECO:0000256" key="6">
    <source>
        <dbReference type="ARBA" id="ARBA00022989"/>
    </source>
</evidence>
<dbReference type="PANTHER" id="PTHR48090:SF3">
    <property type="entry name" value="UNDECAPRENYL-PHOSPHATE 4-DEOXY-4-FORMAMIDO-L-ARABINOSE TRANSFERASE"/>
    <property type="match status" value="1"/>
</dbReference>
<dbReference type="AlphaFoldDB" id="A0A2H3NIU9"/>